<protein>
    <submittedName>
        <fullName evidence="2">Uncharacterized protein</fullName>
    </submittedName>
</protein>
<reference evidence="2" key="1">
    <citation type="submission" date="2009-10" db="EMBL/GenBank/DDBJ databases">
        <title>The genome sequence of Streptomyces sviceus strain ATCC 29083.</title>
        <authorList>
            <consortium name="The Broad Institute Genome Sequencing Platform"/>
            <consortium name="Broad Institute Microbial Sequencing Center"/>
            <person name="Fischbach M."/>
            <person name="Godfrey P."/>
            <person name="Ward D."/>
            <person name="Young S."/>
            <person name="Zeng Q."/>
            <person name="Koehrsen M."/>
            <person name="Alvarado L."/>
            <person name="Berlin A.M."/>
            <person name="Bochicchio J."/>
            <person name="Borenstein D."/>
            <person name="Chapman S.B."/>
            <person name="Chen Z."/>
            <person name="Engels R."/>
            <person name="Freedman E."/>
            <person name="Gellesch M."/>
            <person name="Goldberg J."/>
            <person name="Griggs A."/>
            <person name="Gujja S."/>
            <person name="Heilman E.R."/>
            <person name="Heiman D.I."/>
            <person name="Hepburn T.A."/>
            <person name="Howarth C."/>
            <person name="Jen D."/>
            <person name="Larson L."/>
            <person name="Lewis B."/>
            <person name="Mehta T."/>
            <person name="Park D."/>
            <person name="Pearson M."/>
            <person name="Richards J."/>
            <person name="Roberts A."/>
            <person name="Saif S."/>
            <person name="Shea T.D."/>
            <person name="Shenoy N."/>
            <person name="Sisk P."/>
            <person name="Stolte C."/>
            <person name="Sykes S.N."/>
            <person name="Thomson T."/>
            <person name="Walk T."/>
            <person name="White J."/>
            <person name="Yandava C."/>
            <person name="Straight P."/>
            <person name="Clardy J."/>
            <person name="Hung D."/>
            <person name="Kolter R."/>
            <person name="Mekalanos J."/>
            <person name="Walker S."/>
            <person name="Walsh C.T."/>
            <person name="Wieland-Brown L.C."/>
            <person name="Haas B."/>
            <person name="Nusbaum C."/>
            <person name="Birren B."/>
        </authorList>
    </citation>
    <scope>NUCLEOTIDE SEQUENCE [LARGE SCALE GENOMIC DNA]</scope>
    <source>
        <strain evidence="2">ATCC 29083</strain>
    </source>
</reference>
<name>B5HNX3_STRX2</name>
<dbReference type="SUPFAM" id="SSF51735">
    <property type="entry name" value="NAD(P)-binding Rossmann-fold domains"/>
    <property type="match status" value="1"/>
</dbReference>
<dbReference type="eggNOG" id="COG1028">
    <property type="taxonomic scope" value="Bacteria"/>
</dbReference>
<feature type="compositionally biased region" description="Low complexity" evidence="1">
    <location>
        <begin position="15"/>
        <end position="48"/>
    </location>
</feature>
<gene>
    <name evidence="2" type="ORF">SSEG_01108</name>
</gene>
<evidence type="ECO:0000256" key="1">
    <source>
        <dbReference type="SAM" id="MobiDB-lite"/>
    </source>
</evidence>
<evidence type="ECO:0000313" key="3">
    <source>
        <dbReference type="Proteomes" id="UP000002785"/>
    </source>
</evidence>
<feature type="region of interest" description="Disordered" evidence="1">
    <location>
        <begin position="1"/>
        <end position="60"/>
    </location>
</feature>
<dbReference type="AlphaFoldDB" id="B5HNX3"/>
<dbReference type="InterPro" id="IPR002347">
    <property type="entry name" value="SDR_fam"/>
</dbReference>
<dbReference type="Pfam" id="PF00106">
    <property type="entry name" value="adh_short"/>
    <property type="match status" value="1"/>
</dbReference>
<evidence type="ECO:0000313" key="2">
    <source>
        <dbReference type="EMBL" id="EDY54528.1"/>
    </source>
</evidence>
<dbReference type="Gene3D" id="3.40.50.720">
    <property type="entry name" value="NAD(P)-binding Rossmann-like Domain"/>
    <property type="match status" value="1"/>
</dbReference>
<sequence length="120" mass="12017">MRIRTEAAARNGNGRAPPASASSTAPRSAAASTTSPATGSGTSTPSWAARRRGSGSAGRDACRELVREAAAWGGGLTAPVNNAGVQPTQPLPGMTAARWRAVVDTNLGSVFACTQAPCPL</sequence>
<organism evidence="2 3">
    <name type="scientific">Streptomyces sviceus (strain ATCC 29083 / DSM 924 / JCM 4929 / NBRC 13980 / NCIMB 11184 / NRRL 5439 / UC 5370)</name>
    <dbReference type="NCBI Taxonomy" id="463191"/>
    <lineage>
        <taxon>Bacteria</taxon>
        <taxon>Bacillati</taxon>
        <taxon>Actinomycetota</taxon>
        <taxon>Actinomycetes</taxon>
        <taxon>Kitasatosporales</taxon>
        <taxon>Streptomycetaceae</taxon>
        <taxon>Streptomyces</taxon>
    </lineage>
</organism>
<proteinExistence type="predicted"/>
<dbReference type="HOGENOM" id="CLU_2048479_0_0_11"/>
<keyword evidence="3" id="KW-1185">Reference proteome</keyword>
<dbReference type="InterPro" id="IPR036291">
    <property type="entry name" value="NAD(P)-bd_dom_sf"/>
</dbReference>
<dbReference type="Proteomes" id="UP000002785">
    <property type="component" value="Chromosome"/>
</dbReference>
<accession>B5HNX3</accession>
<dbReference type="EMBL" id="CM000951">
    <property type="protein sequence ID" value="EDY54528.1"/>
    <property type="molecule type" value="Genomic_DNA"/>
</dbReference>